<evidence type="ECO:0000256" key="1">
    <source>
        <dbReference type="ARBA" id="ARBA00004141"/>
    </source>
</evidence>
<evidence type="ECO:0000256" key="2">
    <source>
        <dbReference type="ARBA" id="ARBA00022692"/>
    </source>
</evidence>
<dbReference type="GO" id="GO:0006820">
    <property type="term" value="P:monoatomic anion transport"/>
    <property type="evidence" value="ECO:0007669"/>
    <property type="project" value="TreeGrafter"/>
</dbReference>
<dbReference type="Proteomes" id="UP001497497">
    <property type="component" value="Unassembled WGS sequence"/>
</dbReference>
<name>A0AAV2HPN2_LYMST</name>
<proteinExistence type="predicted"/>
<evidence type="ECO:0000313" key="5">
    <source>
        <dbReference type="EMBL" id="CAL1536061.1"/>
    </source>
</evidence>
<dbReference type="InterPro" id="IPR036259">
    <property type="entry name" value="MFS_trans_sf"/>
</dbReference>
<dbReference type="PANTHER" id="PTHR11662:SF399">
    <property type="entry name" value="FI19708P1-RELATED"/>
    <property type="match status" value="1"/>
</dbReference>
<gene>
    <name evidence="5" type="ORF">GSLYS_00009974001</name>
</gene>
<keyword evidence="6" id="KW-1185">Reference proteome</keyword>
<keyword evidence="2" id="KW-0812">Transmembrane</keyword>
<dbReference type="AlphaFoldDB" id="A0AAV2HPN2"/>
<dbReference type="PANTHER" id="PTHR11662">
    <property type="entry name" value="SOLUTE CARRIER FAMILY 17"/>
    <property type="match status" value="1"/>
</dbReference>
<evidence type="ECO:0000313" key="6">
    <source>
        <dbReference type="Proteomes" id="UP001497497"/>
    </source>
</evidence>
<evidence type="ECO:0000256" key="4">
    <source>
        <dbReference type="ARBA" id="ARBA00023136"/>
    </source>
</evidence>
<evidence type="ECO:0000256" key="3">
    <source>
        <dbReference type="ARBA" id="ARBA00022989"/>
    </source>
</evidence>
<dbReference type="GO" id="GO:0016020">
    <property type="term" value="C:membrane"/>
    <property type="evidence" value="ECO:0007669"/>
    <property type="project" value="UniProtKB-SubCell"/>
</dbReference>
<comment type="caution">
    <text evidence="5">The sequence shown here is derived from an EMBL/GenBank/DDBJ whole genome shotgun (WGS) entry which is preliminary data.</text>
</comment>
<organism evidence="5 6">
    <name type="scientific">Lymnaea stagnalis</name>
    <name type="common">Great pond snail</name>
    <name type="synonym">Helix stagnalis</name>
    <dbReference type="NCBI Taxonomy" id="6523"/>
    <lineage>
        <taxon>Eukaryota</taxon>
        <taxon>Metazoa</taxon>
        <taxon>Spiralia</taxon>
        <taxon>Lophotrochozoa</taxon>
        <taxon>Mollusca</taxon>
        <taxon>Gastropoda</taxon>
        <taxon>Heterobranchia</taxon>
        <taxon>Euthyneura</taxon>
        <taxon>Panpulmonata</taxon>
        <taxon>Hygrophila</taxon>
        <taxon>Lymnaeoidea</taxon>
        <taxon>Lymnaeidae</taxon>
        <taxon>Lymnaea</taxon>
    </lineage>
</organism>
<comment type="subcellular location">
    <subcellularLocation>
        <location evidence="1">Membrane</location>
        <topology evidence="1">Multi-pass membrane protein</topology>
    </subcellularLocation>
</comment>
<dbReference type="SUPFAM" id="SSF103473">
    <property type="entry name" value="MFS general substrate transporter"/>
    <property type="match status" value="1"/>
</dbReference>
<dbReference type="InterPro" id="IPR050382">
    <property type="entry name" value="MFS_Na/Anion_cotransporter"/>
</dbReference>
<keyword evidence="4" id="KW-0472">Membrane</keyword>
<sequence length="85" mass="10147">MCLLLAPAWWYTVYDAPDSHPRITKHELAIITFNKRLEAFDDNQPLNTPWRRILKSPAVWVILMGHISNKWILSFMLSYLPRYFN</sequence>
<protein>
    <submittedName>
        <fullName evidence="5">Uncharacterized protein</fullName>
    </submittedName>
</protein>
<feature type="non-terminal residue" evidence="5">
    <location>
        <position position="85"/>
    </location>
</feature>
<accession>A0AAV2HPN2</accession>
<dbReference type="GO" id="GO:0022857">
    <property type="term" value="F:transmembrane transporter activity"/>
    <property type="evidence" value="ECO:0007669"/>
    <property type="project" value="TreeGrafter"/>
</dbReference>
<reference evidence="5 6" key="1">
    <citation type="submission" date="2024-04" db="EMBL/GenBank/DDBJ databases">
        <authorList>
            <consortium name="Genoscope - CEA"/>
            <person name="William W."/>
        </authorList>
    </citation>
    <scope>NUCLEOTIDE SEQUENCE [LARGE SCALE GENOMIC DNA]</scope>
</reference>
<keyword evidence="3" id="KW-1133">Transmembrane helix</keyword>
<dbReference type="EMBL" id="CAXITT010000220">
    <property type="protein sequence ID" value="CAL1536061.1"/>
    <property type="molecule type" value="Genomic_DNA"/>
</dbReference>